<dbReference type="SUPFAM" id="SSF56954">
    <property type="entry name" value="Outer membrane efflux proteins (OEP)"/>
    <property type="match status" value="1"/>
</dbReference>
<dbReference type="PANTHER" id="PTHR30026:SF20">
    <property type="entry name" value="OUTER MEMBRANE PROTEIN TOLC"/>
    <property type="match status" value="1"/>
</dbReference>
<reference evidence="9 10" key="1">
    <citation type="submission" date="2019-05" db="EMBL/GenBank/DDBJ databases">
        <title>Arcobacter sp. nov., isolated from sea sediment.</title>
        <authorList>
            <person name="Kim W."/>
        </authorList>
    </citation>
    <scope>NUCLEOTIDE SEQUENCE [LARGE SCALE GENOMIC DNA]</scope>
    <source>
        <strain evidence="9 10">CAU 1517</strain>
    </source>
</reference>
<keyword evidence="8" id="KW-0175">Coiled coil</keyword>
<protein>
    <submittedName>
        <fullName evidence="9">TolC family protein</fullName>
    </submittedName>
</protein>
<dbReference type="EMBL" id="VANU01000001">
    <property type="protein sequence ID" value="TLP40790.1"/>
    <property type="molecule type" value="Genomic_DNA"/>
</dbReference>
<keyword evidence="5" id="KW-0812">Transmembrane</keyword>
<evidence type="ECO:0000313" key="9">
    <source>
        <dbReference type="EMBL" id="TLP40790.1"/>
    </source>
</evidence>
<evidence type="ECO:0000313" key="10">
    <source>
        <dbReference type="Proteomes" id="UP000308901"/>
    </source>
</evidence>
<dbReference type="PANTHER" id="PTHR30026">
    <property type="entry name" value="OUTER MEMBRANE PROTEIN TOLC"/>
    <property type="match status" value="1"/>
</dbReference>
<keyword evidence="3" id="KW-0813">Transport</keyword>
<evidence type="ECO:0000256" key="5">
    <source>
        <dbReference type="ARBA" id="ARBA00022692"/>
    </source>
</evidence>
<dbReference type="GO" id="GO:0015288">
    <property type="term" value="F:porin activity"/>
    <property type="evidence" value="ECO:0007669"/>
    <property type="project" value="TreeGrafter"/>
</dbReference>
<evidence type="ECO:0000256" key="8">
    <source>
        <dbReference type="SAM" id="Coils"/>
    </source>
</evidence>
<evidence type="ECO:0000256" key="2">
    <source>
        <dbReference type="ARBA" id="ARBA00007613"/>
    </source>
</evidence>
<feature type="coiled-coil region" evidence="8">
    <location>
        <begin position="131"/>
        <end position="240"/>
    </location>
</feature>
<dbReference type="InterPro" id="IPR051906">
    <property type="entry name" value="TolC-like"/>
</dbReference>
<dbReference type="OrthoDB" id="5338266at2"/>
<gene>
    <name evidence="9" type="ORF">FDK22_01875</name>
</gene>
<keyword evidence="10" id="KW-1185">Reference proteome</keyword>
<accession>A0A5R8Y4T7</accession>
<dbReference type="Pfam" id="PF02321">
    <property type="entry name" value="OEP"/>
    <property type="match status" value="2"/>
</dbReference>
<dbReference type="InterPro" id="IPR003423">
    <property type="entry name" value="OMP_efflux"/>
</dbReference>
<dbReference type="AlphaFoldDB" id="A0A5R8Y4T7"/>
<evidence type="ECO:0000256" key="3">
    <source>
        <dbReference type="ARBA" id="ARBA00022448"/>
    </source>
</evidence>
<dbReference type="Gene3D" id="1.20.1600.10">
    <property type="entry name" value="Outer membrane efflux proteins (OEP)"/>
    <property type="match status" value="1"/>
</dbReference>
<name>A0A5R8Y4T7_9BACT</name>
<dbReference type="RefSeq" id="WP_138151192.1">
    <property type="nucleotide sequence ID" value="NZ_VANU01000001.1"/>
</dbReference>
<proteinExistence type="inferred from homology"/>
<keyword evidence="4" id="KW-1134">Transmembrane beta strand</keyword>
<evidence type="ECO:0000256" key="6">
    <source>
        <dbReference type="ARBA" id="ARBA00023136"/>
    </source>
</evidence>
<dbReference type="Proteomes" id="UP000308901">
    <property type="component" value="Unassembled WGS sequence"/>
</dbReference>
<comment type="caution">
    <text evidence="9">The sequence shown here is derived from an EMBL/GenBank/DDBJ whole genome shotgun (WGS) entry which is preliminary data.</text>
</comment>
<dbReference type="GO" id="GO:0009279">
    <property type="term" value="C:cell outer membrane"/>
    <property type="evidence" value="ECO:0007669"/>
    <property type="project" value="UniProtKB-SubCell"/>
</dbReference>
<comment type="similarity">
    <text evidence="2">Belongs to the outer membrane factor (OMF) (TC 1.B.17) family.</text>
</comment>
<keyword evidence="7" id="KW-0998">Cell outer membrane</keyword>
<organism evidence="9 10">
    <name type="scientific">Arcobacter arenosus</name>
    <dbReference type="NCBI Taxonomy" id="2576037"/>
    <lineage>
        <taxon>Bacteria</taxon>
        <taxon>Pseudomonadati</taxon>
        <taxon>Campylobacterota</taxon>
        <taxon>Epsilonproteobacteria</taxon>
        <taxon>Campylobacterales</taxon>
        <taxon>Arcobacteraceae</taxon>
        <taxon>Arcobacter</taxon>
    </lineage>
</organism>
<evidence type="ECO:0000256" key="4">
    <source>
        <dbReference type="ARBA" id="ARBA00022452"/>
    </source>
</evidence>
<evidence type="ECO:0000256" key="7">
    <source>
        <dbReference type="ARBA" id="ARBA00023237"/>
    </source>
</evidence>
<dbReference type="GO" id="GO:0015562">
    <property type="term" value="F:efflux transmembrane transporter activity"/>
    <property type="evidence" value="ECO:0007669"/>
    <property type="project" value="InterPro"/>
</dbReference>
<keyword evidence="6" id="KW-0472">Membrane</keyword>
<evidence type="ECO:0000256" key="1">
    <source>
        <dbReference type="ARBA" id="ARBA00004442"/>
    </source>
</evidence>
<sequence length="412" mass="46598">MRKSLVFLLIVPFSLFGENLLQLIELSKNNKMIDSSRIGIESTKDTYDSVKSSYMPQINLGGSYRYNTKETSGMPEKTASIQGSLDYVIYDGGKKGNTFDYYDSTIKSSTKSLEDLTNQTALQVVSYYYNYLSYIAQKETKLQEIEQLQAQYSRLKKFLDAGTTTEDEVQKIISNIEIANVELHELELNIQTITHNLEYILGQSVTIENGSSVKEYESKELKLRADIKALEYQLEALKSNAKATKSGNLPTVSFNNTLSYSDYDYDNGGSLSTASDDYERNLSTINLSWNIFDFGATNKSYEAAYKQYLALKSQYEYEKNKANVDLKLAKRAFEIGKLKIESAKAGLKAANSAYDLIKAQYENGIVDNISYLQALTEKYSAESSLKVALYDLEVRKANIIYYSGETLEEYIK</sequence>
<comment type="subcellular location">
    <subcellularLocation>
        <location evidence="1">Cell outer membrane</location>
    </subcellularLocation>
</comment>
<dbReference type="GO" id="GO:1990281">
    <property type="term" value="C:efflux pump complex"/>
    <property type="evidence" value="ECO:0007669"/>
    <property type="project" value="TreeGrafter"/>
</dbReference>